<evidence type="ECO:0000256" key="1">
    <source>
        <dbReference type="ARBA" id="ARBA00023242"/>
    </source>
</evidence>
<reference evidence="4" key="1">
    <citation type="submission" date="2021-05" db="EMBL/GenBank/DDBJ databases">
        <authorList>
            <person name="Khan N."/>
        </authorList>
    </citation>
    <scope>NUCLEOTIDE SEQUENCE</scope>
</reference>
<dbReference type="PROSITE" id="PS50048">
    <property type="entry name" value="ZN2_CY6_FUNGAL_2"/>
    <property type="match status" value="1"/>
</dbReference>
<feature type="compositionally biased region" description="Polar residues" evidence="2">
    <location>
        <begin position="98"/>
        <end position="111"/>
    </location>
</feature>
<feature type="compositionally biased region" description="Polar residues" evidence="2">
    <location>
        <begin position="1"/>
        <end position="15"/>
    </location>
</feature>
<evidence type="ECO:0000313" key="4">
    <source>
        <dbReference type="EMBL" id="CAG7566176.1"/>
    </source>
</evidence>
<evidence type="ECO:0000256" key="2">
    <source>
        <dbReference type="SAM" id="MobiDB-lite"/>
    </source>
</evidence>
<dbReference type="InterPro" id="IPR050987">
    <property type="entry name" value="AtrR-like"/>
</dbReference>
<dbReference type="Pfam" id="PF00172">
    <property type="entry name" value="Zn_clus"/>
    <property type="match status" value="1"/>
</dbReference>
<dbReference type="GO" id="GO:0000981">
    <property type="term" value="F:DNA-binding transcription factor activity, RNA polymerase II-specific"/>
    <property type="evidence" value="ECO:0007669"/>
    <property type="project" value="InterPro"/>
</dbReference>
<feature type="region of interest" description="Disordered" evidence="2">
    <location>
        <begin position="65"/>
        <end position="147"/>
    </location>
</feature>
<dbReference type="PROSITE" id="PS00463">
    <property type="entry name" value="ZN2_CY6_FUNGAL_1"/>
    <property type="match status" value="1"/>
</dbReference>
<dbReference type="SMART" id="SM00066">
    <property type="entry name" value="GAL4"/>
    <property type="match status" value="1"/>
</dbReference>
<dbReference type="PANTHER" id="PTHR46910">
    <property type="entry name" value="TRANSCRIPTION FACTOR PDR1"/>
    <property type="match status" value="1"/>
</dbReference>
<sequence>MSAASDTQSMTSAQSIVRKRRANRAKRACLSCRSRKVRCDVTRQSPSSCSNCIWNSTECVVIEPRKSPTRKKRTAPLKQEKEVKQDNWHTNEAKETTPDTSSSDQCRTSGEIQDPDFTVLKHLRDSIKDTPPPANQFTQNELPSDAYMSPNTAEDAMEWSFLEKASVGTNTAASFVDSGFHDESCDESNKTPSAKFNAPAASPTDTISKHKWPDTYVWPAKTAVNDPGDDLLDNFFALSFDFLRHI</sequence>
<proteinExistence type="predicted"/>
<evidence type="ECO:0000313" key="5">
    <source>
        <dbReference type="Proteomes" id="UP000693738"/>
    </source>
</evidence>
<name>A0A8J2J0N6_FUSEQ</name>
<feature type="region of interest" description="Disordered" evidence="2">
    <location>
        <begin position="186"/>
        <end position="206"/>
    </location>
</feature>
<dbReference type="AlphaFoldDB" id="A0A8J2J0N6"/>
<dbReference type="Proteomes" id="UP000693738">
    <property type="component" value="Unassembled WGS sequence"/>
</dbReference>
<evidence type="ECO:0000259" key="3">
    <source>
        <dbReference type="PROSITE" id="PS50048"/>
    </source>
</evidence>
<comment type="caution">
    <text evidence="4">The sequence shown here is derived from an EMBL/GenBank/DDBJ whole genome shotgun (WGS) entry which is preliminary data.</text>
</comment>
<feature type="region of interest" description="Disordered" evidence="2">
    <location>
        <begin position="1"/>
        <end position="20"/>
    </location>
</feature>
<accession>A0A8J2J0N6</accession>
<protein>
    <recommendedName>
        <fullName evidence="3">Zn(2)-C6 fungal-type domain-containing protein</fullName>
    </recommendedName>
</protein>
<organism evidence="4 5">
    <name type="scientific">Fusarium equiseti</name>
    <name type="common">Fusarium scirpi</name>
    <dbReference type="NCBI Taxonomy" id="61235"/>
    <lineage>
        <taxon>Eukaryota</taxon>
        <taxon>Fungi</taxon>
        <taxon>Dikarya</taxon>
        <taxon>Ascomycota</taxon>
        <taxon>Pezizomycotina</taxon>
        <taxon>Sordariomycetes</taxon>
        <taxon>Hypocreomycetidae</taxon>
        <taxon>Hypocreales</taxon>
        <taxon>Nectriaceae</taxon>
        <taxon>Fusarium</taxon>
        <taxon>Fusarium incarnatum-equiseti species complex</taxon>
    </lineage>
</organism>
<keyword evidence="1" id="KW-0539">Nucleus</keyword>
<feature type="domain" description="Zn(2)-C6 fungal-type" evidence="3">
    <location>
        <begin position="28"/>
        <end position="61"/>
    </location>
</feature>
<feature type="compositionally biased region" description="Basic and acidic residues" evidence="2">
    <location>
        <begin position="78"/>
        <end position="97"/>
    </location>
</feature>
<dbReference type="InterPro" id="IPR001138">
    <property type="entry name" value="Zn2Cys6_DnaBD"/>
</dbReference>
<dbReference type="PANTHER" id="PTHR46910:SF1">
    <property type="entry name" value="MISCELLANEOUS ZN(II)2CYS6 TRANSCRIPTION FACTOR (EUROFUNG)-RELATED"/>
    <property type="match status" value="1"/>
</dbReference>
<gene>
    <name evidence="4" type="ORF">FEQUK3_LOCUS11864</name>
</gene>
<dbReference type="CDD" id="cd00067">
    <property type="entry name" value="GAL4"/>
    <property type="match status" value="1"/>
</dbReference>
<dbReference type="EMBL" id="CAJSTJ010000195">
    <property type="protein sequence ID" value="CAG7566176.1"/>
    <property type="molecule type" value="Genomic_DNA"/>
</dbReference>
<dbReference type="GO" id="GO:0008270">
    <property type="term" value="F:zinc ion binding"/>
    <property type="evidence" value="ECO:0007669"/>
    <property type="project" value="InterPro"/>
</dbReference>